<dbReference type="InterPro" id="IPR044049">
    <property type="entry name" value="EccD_transm"/>
</dbReference>
<evidence type="ECO:0000256" key="1">
    <source>
        <dbReference type="ARBA" id="ARBA00004651"/>
    </source>
</evidence>
<keyword evidence="4 7" id="KW-0812">Transmembrane</keyword>
<dbReference type="Gene3D" id="3.10.20.90">
    <property type="entry name" value="Phosphatidylinositol 3-kinase Catalytic Subunit, Chain A, domain 1"/>
    <property type="match status" value="1"/>
</dbReference>
<evidence type="ECO:0000313" key="10">
    <source>
        <dbReference type="Proteomes" id="UP001500618"/>
    </source>
</evidence>
<feature type="transmembrane region" description="Helical" evidence="7">
    <location>
        <begin position="343"/>
        <end position="363"/>
    </location>
</feature>
<feature type="transmembrane region" description="Helical" evidence="7">
    <location>
        <begin position="181"/>
        <end position="202"/>
    </location>
</feature>
<dbReference type="RefSeq" id="WP_344314301.1">
    <property type="nucleotide sequence ID" value="NZ_BAAANY010000033.1"/>
</dbReference>
<protein>
    <submittedName>
        <fullName evidence="9">Type VII secretion integral membrane protein EccD</fullName>
    </submittedName>
</protein>
<feature type="transmembrane region" description="Helical" evidence="7">
    <location>
        <begin position="235"/>
        <end position="255"/>
    </location>
</feature>
<feature type="transmembrane region" description="Helical" evidence="7">
    <location>
        <begin position="208"/>
        <end position="228"/>
    </location>
</feature>
<dbReference type="Proteomes" id="UP001500618">
    <property type="component" value="Unassembled WGS sequence"/>
</dbReference>
<evidence type="ECO:0000256" key="2">
    <source>
        <dbReference type="ARBA" id="ARBA00006162"/>
    </source>
</evidence>
<evidence type="ECO:0000256" key="6">
    <source>
        <dbReference type="ARBA" id="ARBA00023136"/>
    </source>
</evidence>
<name>A0ABN2IPS1_9ACTN</name>
<feature type="domain" description="EccD-like transmembrane" evidence="8">
    <location>
        <begin position="122"/>
        <end position="463"/>
    </location>
</feature>
<feature type="transmembrane region" description="Helical" evidence="7">
    <location>
        <begin position="440"/>
        <end position="460"/>
    </location>
</feature>
<evidence type="ECO:0000313" key="9">
    <source>
        <dbReference type="EMBL" id="GAA1709306.1"/>
    </source>
</evidence>
<evidence type="ECO:0000259" key="8">
    <source>
        <dbReference type="Pfam" id="PF19053"/>
    </source>
</evidence>
<keyword evidence="5 7" id="KW-1133">Transmembrane helix</keyword>
<dbReference type="NCBIfam" id="TIGR03920">
    <property type="entry name" value="T7SS_EccD"/>
    <property type="match status" value="1"/>
</dbReference>
<proteinExistence type="inferred from homology"/>
<dbReference type="Pfam" id="PF08817">
    <property type="entry name" value="YukD"/>
    <property type="match status" value="1"/>
</dbReference>
<feature type="transmembrane region" description="Helical" evidence="7">
    <location>
        <begin position="261"/>
        <end position="287"/>
    </location>
</feature>
<dbReference type="Pfam" id="PF19053">
    <property type="entry name" value="EccD"/>
    <property type="match status" value="1"/>
</dbReference>
<sequence>MNNGLVNKVNLVKVTVAAPSRRIDLALPERSPLAELLPGLLRHAGEQLPDDGVAAGGWALCRADGTRLDRTKSLFALRVMDGEVLHLVPARTDWPELEYDDLIDAVASGSAGASSAWTPRHTRWAGFAGSGVIAALGLAAVLRAGPQWGFAALTALAVALVLIASAIALARAAGDARAGAVLGSLALPYAFVGGGLLFAGNLPLTQLGAPHVLAASAALLLAAIAGLFGVVDRAALFTAAATAGVLGIVGGWLATGTAANGAGAAAVVAGLGLIISPVFAPLSIWMARMPLPVLPRTAGDLLNDDPLPPRSSVYASVLRADSLLTGLVWALAATAVIGNVLLVVQGGTAGVVLSGVLSIGFLLRARLYPIVRQRSALLAAGLGCLACSTSWMLVATRAYLLAIDVPILILLAVVVGLVARWHSTHAASPYLPRAAEIFEIFVVLSVVPIGCWVLGLYGLLRGLAG</sequence>
<organism evidence="9 10">
    <name type="scientific">Fodinicola feengrottensis</name>
    <dbReference type="NCBI Taxonomy" id="435914"/>
    <lineage>
        <taxon>Bacteria</taxon>
        <taxon>Bacillati</taxon>
        <taxon>Actinomycetota</taxon>
        <taxon>Actinomycetes</taxon>
        <taxon>Mycobacteriales</taxon>
        <taxon>Fodinicola</taxon>
    </lineage>
</organism>
<comment type="caution">
    <text evidence="9">The sequence shown here is derived from an EMBL/GenBank/DDBJ whole genome shotgun (WGS) entry which is preliminary data.</text>
</comment>
<comment type="similarity">
    <text evidence="2">Belongs to the EccD/Snm4 family.</text>
</comment>
<dbReference type="PIRSF" id="PIRSF017804">
    <property type="entry name" value="Secretion_EccD1"/>
    <property type="match status" value="1"/>
</dbReference>
<feature type="transmembrane region" description="Helical" evidence="7">
    <location>
        <begin position="375"/>
        <end position="393"/>
    </location>
</feature>
<evidence type="ECO:0000256" key="4">
    <source>
        <dbReference type="ARBA" id="ARBA00022692"/>
    </source>
</evidence>
<dbReference type="EMBL" id="BAAANY010000033">
    <property type="protein sequence ID" value="GAA1709306.1"/>
    <property type="molecule type" value="Genomic_DNA"/>
</dbReference>
<keyword evidence="6 7" id="KW-0472">Membrane</keyword>
<evidence type="ECO:0000256" key="5">
    <source>
        <dbReference type="ARBA" id="ARBA00022989"/>
    </source>
</evidence>
<dbReference type="InterPro" id="IPR024962">
    <property type="entry name" value="YukD-like"/>
</dbReference>
<evidence type="ECO:0000256" key="3">
    <source>
        <dbReference type="ARBA" id="ARBA00022475"/>
    </source>
</evidence>
<feature type="transmembrane region" description="Helical" evidence="7">
    <location>
        <begin position="148"/>
        <end position="169"/>
    </location>
</feature>
<gene>
    <name evidence="9" type="primary">eccD_3</name>
    <name evidence="9" type="ORF">GCM10009765_68390</name>
</gene>
<comment type="subcellular location">
    <subcellularLocation>
        <location evidence="1">Cell membrane</location>
        <topology evidence="1">Multi-pass membrane protein</topology>
    </subcellularLocation>
</comment>
<keyword evidence="10" id="KW-1185">Reference proteome</keyword>
<feature type="transmembrane region" description="Helical" evidence="7">
    <location>
        <begin position="317"/>
        <end position="337"/>
    </location>
</feature>
<keyword evidence="3" id="KW-1003">Cell membrane</keyword>
<feature type="transmembrane region" description="Helical" evidence="7">
    <location>
        <begin position="124"/>
        <end position="142"/>
    </location>
</feature>
<accession>A0ABN2IPS1</accession>
<reference evidence="9 10" key="1">
    <citation type="journal article" date="2019" name="Int. J. Syst. Evol. Microbiol.">
        <title>The Global Catalogue of Microorganisms (GCM) 10K type strain sequencing project: providing services to taxonomists for standard genome sequencing and annotation.</title>
        <authorList>
            <consortium name="The Broad Institute Genomics Platform"/>
            <consortium name="The Broad Institute Genome Sequencing Center for Infectious Disease"/>
            <person name="Wu L."/>
            <person name="Ma J."/>
        </authorList>
    </citation>
    <scope>NUCLEOTIDE SEQUENCE [LARGE SCALE GENOMIC DNA]</scope>
    <source>
        <strain evidence="9 10">JCM 14718</strain>
    </source>
</reference>
<evidence type="ECO:0000256" key="7">
    <source>
        <dbReference type="SAM" id="Phobius"/>
    </source>
</evidence>
<feature type="transmembrane region" description="Helical" evidence="7">
    <location>
        <begin position="399"/>
        <end position="419"/>
    </location>
</feature>
<dbReference type="InterPro" id="IPR006707">
    <property type="entry name" value="T7SS_EccD"/>
</dbReference>